<evidence type="ECO:0000256" key="4">
    <source>
        <dbReference type="ARBA" id="ARBA00022553"/>
    </source>
</evidence>
<evidence type="ECO:0000256" key="6">
    <source>
        <dbReference type="ARBA" id="ARBA00022692"/>
    </source>
</evidence>
<keyword evidence="10 11" id="KW-0472">Membrane</keyword>
<dbReference type="InterPro" id="IPR050428">
    <property type="entry name" value="TCS_sensor_his_kinase"/>
</dbReference>
<proteinExistence type="predicted"/>
<dbReference type="EMBL" id="UOFR01000018">
    <property type="protein sequence ID" value="VAW93251.1"/>
    <property type="molecule type" value="Genomic_DNA"/>
</dbReference>
<feature type="domain" description="HAMP" evidence="13">
    <location>
        <begin position="186"/>
        <end position="237"/>
    </location>
</feature>
<evidence type="ECO:0000256" key="5">
    <source>
        <dbReference type="ARBA" id="ARBA00022679"/>
    </source>
</evidence>
<evidence type="ECO:0000259" key="13">
    <source>
        <dbReference type="PROSITE" id="PS50885"/>
    </source>
</evidence>
<dbReference type="InterPro" id="IPR036890">
    <property type="entry name" value="HATPase_C_sf"/>
</dbReference>
<keyword evidence="8 11" id="KW-1133">Transmembrane helix</keyword>
<gene>
    <name evidence="14" type="ORF">MNBD_GAMMA21-928</name>
</gene>
<comment type="subcellular location">
    <subcellularLocation>
        <location evidence="2">Membrane</location>
    </subcellularLocation>
</comment>
<evidence type="ECO:0000259" key="12">
    <source>
        <dbReference type="PROSITE" id="PS50109"/>
    </source>
</evidence>
<comment type="catalytic activity">
    <reaction evidence="1">
        <text>ATP + protein L-histidine = ADP + protein N-phospho-L-histidine.</text>
        <dbReference type="EC" id="2.7.13.3"/>
    </reaction>
</comment>
<dbReference type="InterPro" id="IPR005467">
    <property type="entry name" value="His_kinase_dom"/>
</dbReference>
<dbReference type="AlphaFoldDB" id="A0A3B0ZNJ6"/>
<accession>A0A3B0ZNJ6</accession>
<dbReference type="SMART" id="SM00387">
    <property type="entry name" value="HATPase_c"/>
    <property type="match status" value="1"/>
</dbReference>
<dbReference type="Gene3D" id="1.10.287.130">
    <property type="match status" value="1"/>
</dbReference>
<dbReference type="InterPro" id="IPR003661">
    <property type="entry name" value="HisK_dim/P_dom"/>
</dbReference>
<protein>
    <recommendedName>
        <fullName evidence="3">histidine kinase</fullName>
        <ecNumber evidence="3">2.7.13.3</ecNumber>
    </recommendedName>
</protein>
<keyword evidence="7 14" id="KW-0418">Kinase</keyword>
<evidence type="ECO:0000256" key="3">
    <source>
        <dbReference type="ARBA" id="ARBA00012438"/>
    </source>
</evidence>
<keyword evidence="5 14" id="KW-0808">Transferase</keyword>
<dbReference type="PANTHER" id="PTHR45436:SF4">
    <property type="entry name" value="SENSOR PROTEIN PHOQ"/>
    <property type="match status" value="1"/>
</dbReference>
<keyword evidence="9" id="KW-0902">Two-component regulatory system</keyword>
<sequence length="443" mass="49871">MKSLRARLILAASLVLTFFIIFAGYALDRAFYDSAEASLQENLGTQLTLLLAGAEVNNPDDIDMPSRLLETKFSLPSSGLYAYILNDKGRRIWKSLSTVGVNLPKPIKLEPGKSLQQRLKHNGEEYYIKSNGILWHTQNRKIQLTFNIITDLNDFNQQIKEYRHTLWGWLIGLATILLVVQVIILIWGLKPLRRVTSELTAIESGEQDRITRNYPTEILRLTDNINGLLEHEHTQLTRYRNSLADLAHSLKTPLAVINGALHELDDKSRQSIQEQVQRMDNIISHQLQRAATAGSSSIRKSIEVKIIVNKISKALNKVYRDKNIQFDIHMPDNLQIRVDEGDIMEVLGNVMDNACKFCVQRVRVNIALIENRANFTIADDGRGIKDTEIQLILERGGRVDQAMPGQGIGLSVVMDIVSAYHSELTITKSDLGGAAFSFDFPSS</sequence>
<organism evidence="14">
    <name type="scientific">hydrothermal vent metagenome</name>
    <dbReference type="NCBI Taxonomy" id="652676"/>
    <lineage>
        <taxon>unclassified sequences</taxon>
        <taxon>metagenomes</taxon>
        <taxon>ecological metagenomes</taxon>
    </lineage>
</organism>
<evidence type="ECO:0000256" key="1">
    <source>
        <dbReference type="ARBA" id="ARBA00000085"/>
    </source>
</evidence>
<dbReference type="GO" id="GO:0005524">
    <property type="term" value="F:ATP binding"/>
    <property type="evidence" value="ECO:0007669"/>
    <property type="project" value="UniProtKB-KW"/>
</dbReference>
<evidence type="ECO:0000256" key="7">
    <source>
        <dbReference type="ARBA" id="ARBA00022777"/>
    </source>
</evidence>
<dbReference type="InterPro" id="IPR003660">
    <property type="entry name" value="HAMP_dom"/>
</dbReference>
<dbReference type="Pfam" id="PF00512">
    <property type="entry name" value="HisKA"/>
    <property type="match status" value="1"/>
</dbReference>
<dbReference type="InterPro" id="IPR004358">
    <property type="entry name" value="Sig_transdc_His_kin-like_C"/>
</dbReference>
<dbReference type="PANTHER" id="PTHR45436">
    <property type="entry name" value="SENSOR HISTIDINE KINASE YKOH"/>
    <property type="match status" value="1"/>
</dbReference>
<dbReference type="PRINTS" id="PR00344">
    <property type="entry name" value="BCTRLSENSOR"/>
</dbReference>
<dbReference type="SUPFAM" id="SSF55874">
    <property type="entry name" value="ATPase domain of HSP90 chaperone/DNA topoisomerase II/histidine kinase"/>
    <property type="match status" value="1"/>
</dbReference>
<dbReference type="SMART" id="SM00388">
    <property type="entry name" value="HisKA"/>
    <property type="match status" value="1"/>
</dbReference>
<dbReference type="GO" id="GO:0005886">
    <property type="term" value="C:plasma membrane"/>
    <property type="evidence" value="ECO:0007669"/>
    <property type="project" value="TreeGrafter"/>
</dbReference>
<evidence type="ECO:0000256" key="9">
    <source>
        <dbReference type="ARBA" id="ARBA00023012"/>
    </source>
</evidence>
<dbReference type="GO" id="GO:0000155">
    <property type="term" value="F:phosphorelay sensor kinase activity"/>
    <property type="evidence" value="ECO:0007669"/>
    <property type="project" value="InterPro"/>
</dbReference>
<keyword evidence="4" id="KW-0597">Phosphoprotein</keyword>
<dbReference type="PROSITE" id="PS50885">
    <property type="entry name" value="HAMP"/>
    <property type="match status" value="1"/>
</dbReference>
<dbReference type="PROSITE" id="PS50109">
    <property type="entry name" value="HIS_KIN"/>
    <property type="match status" value="1"/>
</dbReference>
<name>A0A3B0ZNJ6_9ZZZZ</name>
<keyword evidence="6 11" id="KW-0812">Transmembrane</keyword>
<evidence type="ECO:0000256" key="8">
    <source>
        <dbReference type="ARBA" id="ARBA00022989"/>
    </source>
</evidence>
<dbReference type="EC" id="2.7.13.3" evidence="3"/>
<dbReference type="Pfam" id="PF02518">
    <property type="entry name" value="HATPase_c"/>
    <property type="match status" value="1"/>
</dbReference>
<evidence type="ECO:0000256" key="2">
    <source>
        <dbReference type="ARBA" id="ARBA00004370"/>
    </source>
</evidence>
<feature type="domain" description="Histidine kinase" evidence="12">
    <location>
        <begin position="245"/>
        <end position="443"/>
    </location>
</feature>
<evidence type="ECO:0000256" key="10">
    <source>
        <dbReference type="ARBA" id="ARBA00023136"/>
    </source>
</evidence>
<dbReference type="CDD" id="cd00082">
    <property type="entry name" value="HisKA"/>
    <property type="match status" value="1"/>
</dbReference>
<evidence type="ECO:0000256" key="11">
    <source>
        <dbReference type="SAM" id="Phobius"/>
    </source>
</evidence>
<dbReference type="InterPro" id="IPR003594">
    <property type="entry name" value="HATPase_dom"/>
</dbReference>
<evidence type="ECO:0000313" key="14">
    <source>
        <dbReference type="EMBL" id="VAW93251.1"/>
    </source>
</evidence>
<dbReference type="InterPro" id="IPR036097">
    <property type="entry name" value="HisK_dim/P_sf"/>
</dbReference>
<dbReference type="SUPFAM" id="SSF47384">
    <property type="entry name" value="Homodimeric domain of signal transducing histidine kinase"/>
    <property type="match status" value="1"/>
</dbReference>
<dbReference type="Gene3D" id="3.30.565.10">
    <property type="entry name" value="Histidine kinase-like ATPase, C-terminal domain"/>
    <property type="match status" value="1"/>
</dbReference>
<feature type="transmembrane region" description="Helical" evidence="11">
    <location>
        <begin position="166"/>
        <end position="189"/>
    </location>
</feature>
<reference evidence="14" key="1">
    <citation type="submission" date="2018-06" db="EMBL/GenBank/DDBJ databases">
        <authorList>
            <person name="Zhirakovskaya E."/>
        </authorList>
    </citation>
    <scope>NUCLEOTIDE SEQUENCE</scope>
</reference>